<feature type="domain" description="Membrane transport protein MMPL" evidence="8">
    <location>
        <begin position="514"/>
        <end position="731"/>
    </location>
</feature>
<evidence type="ECO:0000256" key="5">
    <source>
        <dbReference type="ARBA" id="ARBA00022989"/>
    </source>
</evidence>
<dbReference type="InterPro" id="IPR004869">
    <property type="entry name" value="MMPL_dom"/>
</dbReference>
<evidence type="ECO:0000256" key="3">
    <source>
        <dbReference type="ARBA" id="ARBA00022475"/>
    </source>
</evidence>
<dbReference type="Gene3D" id="1.20.1640.10">
    <property type="entry name" value="Multidrug efflux transporter AcrB transmembrane domain"/>
    <property type="match status" value="2"/>
</dbReference>
<comment type="subcellular location">
    <subcellularLocation>
        <location evidence="1">Cell membrane</location>
        <topology evidence="1">Multi-pass membrane protein</topology>
    </subcellularLocation>
</comment>
<dbReference type="InterPro" id="IPR050545">
    <property type="entry name" value="Mycobact_MmpL"/>
</dbReference>
<evidence type="ECO:0000256" key="6">
    <source>
        <dbReference type="ARBA" id="ARBA00023136"/>
    </source>
</evidence>
<keyword evidence="5 7" id="KW-1133">Transmembrane helix</keyword>
<feature type="transmembrane region" description="Helical" evidence="7">
    <location>
        <begin position="330"/>
        <end position="354"/>
    </location>
</feature>
<evidence type="ECO:0000256" key="2">
    <source>
        <dbReference type="ARBA" id="ARBA00010157"/>
    </source>
</evidence>
<dbReference type="Pfam" id="PF03176">
    <property type="entry name" value="MMPL"/>
    <property type="match status" value="2"/>
</dbReference>
<organism evidence="9">
    <name type="scientific">Mycobacterium riyadhense</name>
    <dbReference type="NCBI Taxonomy" id="486698"/>
    <lineage>
        <taxon>Bacteria</taxon>
        <taxon>Bacillati</taxon>
        <taxon>Actinomycetota</taxon>
        <taxon>Actinomycetes</taxon>
        <taxon>Mycobacteriales</taxon>
        <taxon>Mycobacteriaceae</taxon>
        <taxon>Mycobacterium</taxon>
    </lineage>
</organism>
<dbReference type="PANTHER" id="PTHR33406">
    <property type="entry name" value="MEMBRANE PROTEIN MJ1562-RELATED"/>
    <property type="match status" value="1"/>
</dbReference>
<keyword evidence="3" id="KW-1003">Cell membrane</keyword>
<feature type="transmembrane region" description="Helical" evidence="7">
    <location>
        <begin position="581"/>
        <end position="598"/>
    </location>
</feature>
<feature type="domain" description="Membrane transport protein MMPL" evidence="8">
    <location>
        <begin position="106"/>
        <end position="361"/>
    </location>
</feature>
<dbReference type="SUPFAM" id="SSF82866">
    <property type="entry name" value="Multidrug efflux transporter AcrB transmembrane domain"/>
    <property type="match status" value="2"/>
</dbReference>
<protein>
    <submittedName>
        <fullName evidence="9">Membrane protein YdfJ</fullName>
    </submittedName>
</protein>
<dbReference type="PANTHER" id="PTHR33406:SF11">
    <property type="entry name" value="MEMBRANE PROTEIN SCO6666-RELATED"/>
    <property type="match status" value="1"/>
</dbReference>
<gene>
    <name evidence="9" type="primary">ydfJ_1</name>
    <name evidence="9" type="ORF">BIN_B_01534</name>
</gene>
<evidence type="ECO:0000256" key="1">
    <source>
        <dbReference type="ARBA" id="ARBA00004651"/>
    </source>
</evidence>
<feature type="transmembrane region" description="Helical" evidence="7">
    <location>
        <begin position="202"/>
        <end position="221"/>
    </location>
</feature>
<feature type="transmembrane region" description="Helical" evidence="7">
    <location>
        <begin position="301"/>
        <end position="323"/>
    </location>
</feature>
<evidence type="ECO:0000256" key="7">
    <source>
        <dbReference type="SAM" id="Phobius"/>
    </source>
</evidence>
<evidence type="ECO:0000313" key="9">
    <source>
        <dbReference type="EMBL" id="VTO96468.1"/>
    </source>
</evidence>
<proteinExistence type="inferred from homology"/>
<feature type="transmembrane region" description="Helical" evidence="7">
    <location>
        <begin position="551"/>
        <end position="569"/>
    </location>
</feature>
<evidence type="ECO:0000256" key="4">
    <source>
        <dbReference type="ARBA" id="ARBA00022692"/>
    </source>
</evidence>
<feature type="transmembrane region" description="Helical" evidence="7">
    <location>
        <begin position="35"/>
        <end position="56"/>
    </location>
</feature>
<evidence type="ECO:0000259" key="8">
    <source>
        <dbReference type="Pfam" id="PF03176"/>
    </source>
</evidence>
<accession>A0A653EGA2</accession>
<feature type="transmembrane region" description="Helical" evidence="7">
    <location>
        <begin position="227"/>
        <end position="249"/>
    </location>
</feature>
<feature type="transmembrane region" description="Helical" evidence="7">
    <location>
        <begin position="691"/>
        <end position="711"/>
    </location>
</feature>
<keyword evidence="6 7" id="KW-0472">Membrane</keyword>
<reference evidence="9" key="1">
    <citation type="submission" date="2019-05" db="EMBL/GenBank/DDBJ databases">
        <authorList>
            <person name="Naeem R."/>
            <person name="Antony C."/>
            <person name="Guan Q."/>
        </authorList>
    </citation>
    <scope>NUCLEOTIDE SEQUENCE</scope>
    <source>
        <strain evidence="9">2</strain>
    </source>
</reference>
<name>A0A653EGA2_9MYCO</name>
<feature type="transmembrane region" description="Helical" evidence="7">
    <location>
        <begin position="618"/>
        <end position="639"/>
    </location>
</feature>
<keyword evidence="4 7" id="KW-0812">Transmembrane</keyword>
<feature type="transmembrane region" description="Helical" evidence="7">
    <location>
        <begin position="666"/>
        <end position="685"/>
    </location>
</feature>
<feature type="transmembrane region" description="Helical" evidence="7">
    <location>
        <begin position="256"/>
        <end position="281"/>
    </location>
</feature>
<dbReference type="EMBL" id="LR589073">
    <property type="protein sequence ID" value="VTO96468.1"/>
    <property type="molecule type" value="Genomic_DNA"/>
</dbReference>
<dbReference type="GO" id="GO:0005886">
    <property type="term" value="C:plasma membrane"/>
    <property type="evidence" value="ECO:0007669"/>
    <property type="project" value="UniProtKB-SubCell"/>
</dbReference>
<sequence length="737" mass="77450">MDCAPKIHEPSALMIVDESALPQESRIAKPHYHKILTWAIGLGIVAACVLGSINLVSGKSTLSTGGFLPDYGYAQLASQDLQSTFKVGPPNVLIDLRVDSGADSEAAKRIARNVTDAIGKFVLKPSILSYWSTTPSLPTLRSGDGRGGLITALIPGGPNEVARVVPRLRAAVDSVVPPTAKVNMGGQAIVVDAISARAQEDLLHAEAIVIPVTFVTLLWVFGSVSLALIPVLSGAATGFVAFGIVGLLASQMEVSVYALNIVSALALGLSIDYSLLLVSRYHAASRSGMSGPEAVATAMSSARHIIFTAASLMSLCMACLLIVNLQFQRSIALAGICVVVAAAIVSLVIAPILLRWCGALEARTKVRRVNLSEPGFVSSFLVRTALARPIVATALSTGLLVILITPFFSVNFAPLDDRALTTSSGAYKESTEIRKDYPDFSNEPLYLLAKNSADLSAAISDIRNGAFGSDLDTITANSISIGGRDFPSTFGALKSVTGQQAGILLPGSSFTPARLMDLGRSVKRAASDHNTVVSGTYIDQLDEQHAIFSRFPAVICLLTIAVFLAVFALTRGAVVAIKTVVLGYASLAAAFGAVVWIFQEGHLASLLGFKATGSVDAIGPVLLLILALGLSLDYQIILLGRVAEEYRKSGDTASAIRISVDRTARILAPAALLVSVVFVAIGMSGVTLVKIIGVGLALALIVDSIVIRMVLVPALMTLLGRYNWWPNIDAPRKTLSR</sequence>
<comment type="similarity">
    <text evidence="2">Belongs to the resistance-nodulation-cell division (RND) (TC 2.A.6) family. MmpL subfamily.</text>
</comment>
<dbReference type="AlphaFoldDB" id="A0A653EGA2"/>